<name>A0A949JKQ8_9ACTN</name>
<dbReference type="Gene3D" id="1.10.260.40">
    <property type="entry name" value="lambda repressor-like DNA-binding domains"/>
    <property type="match status" value="1"/>
</dbReference>
<dbReference type="PROSITE" id="PS50943">
    <property type="entry name" value="HTH_CROC1"/>
    <property type="match status" value="1"/>
</dbReference>
<dbReference type="Pfam" id="PF19054">
    <property type="entry name" value="DUF5753"/>
    <property type="match status" value="1"/>
</dbReference>
<dbReference type="InterPro" id="IPR010982">
    <property type="entry name" value="Lambda_DNA-bd_dom_sf"/>
</dbReference>
<reference evidence="2" key="1">
    <citation type="submission" date="2021-06" db="EMBL/GenBank/DDBJ databases">
        <title>Sequencing of actinobacteria type strains.</title>
        <authorList>
            <person name="Nguyen G.-S."/>
            <person name="Wentzel A."/>
        </authorList>
    </citation>
    <scope>NUCLEOTIDE SEQUENCE</scope>
    <source>
        <strain evidence="2">P38-E01</strain>
    </source>
</reference>
<dbReference type="CDD" id="cd00093">
    <property type="entry name" value="HTH_XRE"/>
    <property type="match status" value="1"/>
</dbReference>
<accession>A0A949JKQ8</accession>
<dbReference type="AlphaFoldDB" id="A0A949JKQ8"/>
<evidence type="ECO:0000313" key="3">
    <source>
        <dbReference type="Proteomes" id="UP000694501"/>
    </source>
</evidence>
<sequence length="283" mass="31096">MAPRSRPTARQQRLGAELRSLRETAGVSSATAAKALGVDATRISNIEAGRVGVNDERFRALAELYDCADHAFLEALVELGRTRRGRWWDVHRGTVSRGQIDLVEIETDATELRTAQTTHIPGVFQTAEYARAIFRQAVPELPSHEVEERVSFRLKRQEILFRPRPVPFLAVVHEAALRMQFGGAAAAKRQLNHLLEAGDRASVTLLIIPFAAGEFPGAGQTITYAAGPVPQLDTVILDASHGPEILYSETELAKYRALLGRTVEIALGAEESREFLVGIIEDL</sequence>
<dbReference type="EMBL" id="JAELVF020000001">
    <property type="protein sequence ID" value="MBU7596956.1"/>
    <property type="molecule type" value="Genomic_DNA"/>
</dbReference>
<dbReference type="Pfam" id="PF13560">
    <property type="entry name" value="HTH_31"/>
    <property type="match status" value="1"/>
</dbReference>
<evidence type="ECO:0000259" key="1">
    <source>
        <dbReference type="PROSITE" id="PS50943"/>
    </source>
</evidence>
<gene>
    <name evidence="2" type="ORF">JGS22_004710</name>
</gene>
<comment type="caution">
    <text evidence="2">The sequence shown here is derived from an EMBL/GenBank/DDBJ whole genome shotgun (WGS) entry which is preliminary data.</text>
</comment>
<evidence type="ECO:0000313" key="2">
    <source>
        <dbReference type="EMBL" id="MBU7596956.1"/>
    </source>
</evidence>
<dbReference type="GO" id="GO:0003677">
    <property type="term" value="F:DNA binding"/>
    <property type="evidence" value="ECO:0007669"/>
    <property type="project" value="InterPro"/>
</dbReference>
<dbReference type="SMART" id="SM00530">
    <property type="entry name" value="HTH_XRE"/>
    <property type="match status" value="1"/>
</dbReference>
<proteinExistence type="predicted"/>
<feature type="domain" description="HTH cro/C1-type" evidence="1">
    <location>
        <begin position="18"/>
        <end position="73"/>
    </location>
</feature>
<keyword evidence="3" id="KW-1185">Reference proteome</keyword>
<protein>
    <submittedName>
        <fullName evidence="2">Helix-turn-helix domain-containing protein</fullName>
    </submittedName>
</protein>
<dbReference type="InterPro" id="IPR001387">
    <property type="entry name" value="Cro/C1-type_HTH"/>
</dbReference>
<dbReference type="InterPro" id="IPR043917">
    <property type="entry name" value="DUF5753"/>
</dbReference>
<organism evidence="2 3">
    <name type="scientific">Streptomyces tardus</name>
    <dbReference type="NCBI Taxonomy" id="2780544"/>
    <lineage>
        <taxon>Bacteria</taxon>
        <taxon>Bacillati</taxon>
        <taxon>Actinomycetota</taxon>
        <taxon>Actinomycetes</taxon>
        <taxon>Kitasatosporales</taxon>
        <taxon>Streptomycetaceae</taxon>
        <taxon>Streptomyces</taxon>
    </lineage>
</organism>
<dbReference type="SUPFAM" id="SSF47413">
    <property type="entry name" value="lambda repressor-like DNA-binding domains"/>
    <property type="match status" value="1"/>
</dbReference>
<dbReference type="Proteomes" id="UP000694501">
    <property type="component" value="Unassembled WGS sequence"/>
</dbReference>